<keyword evidence="3" id="KW-1185">Reference proteome</keyword>
<name>A0A0E0M310_ORYPU</name>
<proteinExistence type="predicted"/>
<dbReference type="Proteomes" id="UP000026962">
    <property type="component" value="Chromosome 9"/>
</dbReference>
<sequence>MATSSRRMRAVQYDKYGGGAQGLKHVEVPIPTPKKGEVLIKMEAGSINQVDWKFQKGVARPFMPRKFPFIPVYDLAGEVVELGSGVSSFKVGDKSGGGFAEYAVARPPEVSAAEGACLPRAAVTALQALRAAGAGLEDAPPKNVLVTAASGGVGHFAVQLARLGGHRVTATFGARNLALIVGELGANEALDYATPDGAALRSPSGRRYDAVVHCAPHSPWSVFDRVLAADAGGVVVDITPSPAAAATPLLHRKRLTPLIFSPNKTDMARQGKLKPVVDSCYALSDAPEAWAKSMGGHATGKVISFPLLSLSLLSLRVCALVSAMAAAAAPKTMRAVQYDKYGGGAEGLKHVEVPIPAPKEGEVLIKMEAASINPIDWKIQKGMLRLFLPKKFPFIPVGDLSGEVVELGGGVSGFKPGDKVVSMSFPNCGGLAEYAVAPASLTVARPPEVSAAEGASLPAAAGSALQQLKAAGVRFDAGAAAVDGPKNVLVTAASGGVGHYAVQLAKLAGLHVTATCGARNLGFVRDGLGADEVLDYKTPDGAALRSPSGKKYDAVAHCAPPAPWPVFKSVLADAGGVVVDLTPGVAATVRSFLHNVTFSKKRLVPLILMPKKEEMEWLVDMAKQGKLKTTIDSKYPLSRAEEAWAKSMEGHATGKIVVEMGGTE</sequence>
<dbReference type="PANTHER" id="PTHR44013:SF3">
    <property type="entry name" value="OS09G0503100 PROTEIN"/>
    <property type="match status" value="1"/>
</dbReference>
<dbReference type="EnsemblPlants" id="OPUNC09G13890.1">
    <property type="protein sequence ID" value="OPUNC09G13890.1"/>
    <property type="gene ID" value="OPUNC09G13890"/>
</dbReference>
<dbReference type="SUPFAM" id="SSF51735">
    <property type="entry name" value="NAD(P)-binding Rossmann-fold domains"/>
    <property type="match status" value="2"/>
</dbReference>
<organism evidence="2">
    <name type="scientific">Oryza punctata</name>
    <name type="common">Red rice</name>
    <dbReference type="NCBI Taxonomy" id="4537"/>
    <lineage>
        <taxon>Eukaryota</taxon>
        <taxon>Viridiplantae</taxon>
        <taxon>Streptophyta</taxon>
        <taxon>Embryophyta</taxon>
        <taxon>Tracheophyta</taxon>
        <taxon>Spermatophyta</taxon>
        <taxon>Magnoliopsida</taxon>
        <taxon>Liliopsida</taxon>
        <taxon>Poales</taxon>
        <taxon>Poaceae</taxon>
        <taxon>BOP clade</taxon>
        <taxon>Oryzoideae</taxon>
        <taxon>Oryzeae</taxon>
        <taxon>Oryzinae</taxon>
        <taxon>Oryza</taxon>
    </lineage>
</organism>
<dbReference type="SMART" id="SM00829">
    <property type="entry name" value="PKS_ER"/>
    <property type="match status" value="1"/>
</dbReference>
<dbReference type="eggNOG" id="KOG1198">
    <property type="taxonomic scope" value="Eukaryota"/>
</dbReference>
<dbReference type="CDD" id="cd08267">
    <property type="entry name" value="MDR1"/>
    <property type="match status" value="2"/>
</dbReference>
<reference evidence="2" key="1">
    <citation type="submission" date="2015-04" db="UniProtKB">
        <authorList>
            <consortium name="EnsemblPlants"/>
        </authorList>
    </citation>
    <scope>IDENTIFICATION</scope>
</reference>
<dbReference type="Gene3D" id="3.90.180.10">
    <property type="entry name" value="Medium-chain alcohol dehydrogenases, catalytic domain"/>
    <property type="match status" value="2"/>
</dbReference>
<dbReference type="Pfam" id="PF08240">
    <property type="entry name" value="ADH_N"/>
    <property type="match status" value="2"/>
</dbReference>
<dbReference type="Gene3D" id="3.40.50.720">
    <property type="entry name" value="NAD(P)-binding Rossmann-like Domain"/>
    <property type="match status" value="2"/>
</dbReference>
<evidence type="ECO:0000313" key="3">
    <source>
        <dbReference type="Proteomes" id="UP000026962"/>
    </source>
</evidence>
<dbReference type="STRING" id="4537.A0A0E0M310"/>
<dbReference type="GO" id="GO:0016491">
    <property type="term" value="F:oxidoreductase activity"/>
    <property type="evidence" value="ECO:0007669"/>
    <property type="project" value="InterPro"/>
</dbReference>
<dbReference type="Pfam" id="PF13602">
    <property type="entry name" value="ADH_zinc_N_2"/>
    <property type="match status" value="2"/>
</dbReference>
<dbReference type="InterPro" id="IPR011032">
    <property type="entry name" value="GroES-like_sf"/>
</dbReference>
<accession>A0A0E0M310</accession>
<dbReference type="Gramene" id="OPUNC09G13890.1">
    <property type="protein sequence ID" value="OPUNC09G13890.1"/>
    <property type="gene ID" value="OPUNC09G13890"/>
</dbReference>
<protein>
    <recommendedName>
        <fullName evidence="1">Enoyl reductase (ER) domain-containing protein</fullName>
    </recommendedName>
</protein>
<evidence type="ECO:0000313" key="2">
    <source>
        <dbReference type="EnsemblPlants" id="OPUNC09G13890.1"/>
    </source>
</evidence>
<dbReference type="InterPro" id="IPR052733">
    <property type="entry name" value="Chloroplast_QOR"/>
</dbReference>
<dbReference type="InterPro" id="IPR036291">
    <property type="entry name" value="NAD(P)-bd_dom_sf"/>
</dbReference>
<dbReference type="SUPFAM" id="SSF50129">
    <property type="entry name" value="GroES-like"/>
    <property type="match status" value="2"/>
</dbReference>
<feature type="domain" description="Enoyl reductase (ER)" evidence="1">
    <location>
        <begin position="343"/>
        <end position="658"/>
    </location>
</feature>
<evidence type="ECO:0000259" key="1">
    <source>
        <dbReference type="SMART" id="SM00829"/>
    </source>
</evidence>
<dbReference type="InterPro" id="IPR013154">
    <property type="entry name" value="ADH-like_N"/>
</dbReference>
<dbReference type="PANTHER" id="PTHR44013">
    <property type="entry name" value="ZINC-TYPE ALCOHOL DEHYDROGENASE-LIKE PROTEIN C16A3.02C"/>
    <property type="match status" value="1"/>
</dbReference>
<reference evidence="2" key="2">
    <citation type="submission" date="2018-05" db="EMBL/GenBank/DDBJ databases">
        <title>OpunRS2 (Oryza punctata Reference Sequence Version 2).</title>
        <authorList>
            <person name="Zhang J."/>
            <person name="Kudrna D."/>
            <person name="Lee S."/>
            <person name="Talag J."/>
            <person name="Welchert J."/>
            <person name="Wing R.A."/>
        </authorList>
    </citation>
    <scope>NUCLEOTIDE SEQUENCE [LARGE SCALE GENOMIC DNA]</scope>
</reference>
<dbReference type="InterPro" id="IPR020843">
    <property type="entry name" value="ER"/>
</dbReference>
<dbReference type="AlphaFoldDB" id="A0A0E0M310"/>